<dbReference type="InterPro" id="IPR036291">
    <property type="entry name" value="NAD(P)-bd_dom_sf"/>
</dbReference>
<dbReference type="PANTHER" id="PTHR48079">
    <property type="entry name" value="PROTEIN YEEZ"/>
    <property type="match status" value="1"/>
</dbReference>
<comment type="caution">
    <text evidence="3">The sequence shown here is derived from an EMBL/GenBank/DDBJ whole genome shotgun (WGS) entry which is preliminary data.</text>
</comment>
<protein>
    <submittedName>
        <fullName evidence="3">NAD(P)-binding protein</fullName>
    </submittedName>
</protein>
<dbReference type="AlphaFoldDB" id="A0A9P4QTU4"/>
<accession>A0A9P4QTU4</accession>
<evidence type="ECO:0000313" key="3">
    <source>
        <dbReference type="EMBL" id="KAF2732564.1"/>
    </source>
</evidence>
<dbReference type="SUPFAM" id="SSF51735">
    <property type="entry name" value="NAD(P)-binding Rossmann-fold domains"/>
    <property type="match status" value="1"/>
</dbReference>
<organism evidence="3 4">
    <name type="scientific">Polyplosphaeria fusca</name>
    <dbReference type="NCBI Taxonomy" id="682080"/>
    <lineage>
        <taxon>Eukaryota</taxon>
        <taxon>Fungi</taxon>
        <taxon>Dikarya</taxon>
        <taxon>Ascomycota</taxon>
        <taxon>Pezizomycotina</taxon>
        <taxon>Dothideomycetes</taxon>
        <taxon>Pleosporomycetidae</taxon>
        <taxon>Pleosporales</taxon>
        <taxon>Tetraplosphaeriaceae</taxon>
        <taxon>Polyplosphaeria</taxon>
    </lineage>
</organism>
<sequence>MDSPRILVTGATGYIGGSVLSYSINEPALKKAKFFALVRNPAQEALFKPLGIETIALKNADSHEELRELASGFDIIINPAYATKLEHSKALVLGLGDRKKASPDGSVPHIVQTSGTSNLSDRPFTLASRKVQAEFTDLDSANVYETEKELEQEEQYDQRTVELAVIDTGLEVGVKTHVIMSPTIYGPGSGPGNIFSIQIPILIRSLLKNGYAFVVGDGSQQWDHISITDLADLYAKMLIQIVQGKDVPSGKDGIFFSETGRRSWKELAQDIIEAGVKVGRIEKAEVREASLQEAADAYGLGAMPAFVELGFASNSRTKAEKARELGWKSKDGFEEFQKGIEEDWKAVMAKDGN</sequence>
<dbReference type="Pfam" id="PF01370">
    <property type="entry name" value="Epimerase"/>
    <property type="match status" value="1"/>
</dbReference>
<dbReference type="InterPro" id="IPR008030">
    <property type="entry name" value="NmrA-like"/>
</dbReference>
<evidence type="ECO:0000259" key="1">
    <source>
        <dbReference type="Pfam" id="PF01370"/>
    </source>
</evidence>
<dbReference type="Pfam" id="PF05368">
    <property type="entry name" value="NmrA"/>
    <property type="match status" value="1"/>
</dbReference>
<dbReference type="EMBL" id="ML996175">
    <property type="protein sequence ID" value="KAF2732564.1"/>
    <property type="molecule type" value="Genomic_DNA"/>
</dbReference>
<dbReference type="Gene3D" id="3.40.50.720">
    <property type="entry name" value="NAD(P)-binding Rossmann-like Domain"/>
    <property type="match status" value="1"/>
</dbReference>
<name>A0A9P4QTU4_9PLEO</name>
<evidence type="ECO:0000259" key="2">
    <source>
        <dbReference type="Pfam" id="PF05368"/>
    </source>
</evidence>
<proteinExistence type="predicted"/>
<dbReference type="GO" id="GO:0004029">
    <property type="term" value="F:aldehyde dehydrogenase (NAD+) activity"/>
    <property type="evidence" value="ECO:0007669"/>
    <property type="project" value="TreeGrafter"/>
</dbReference>
<reference evidence="3" key="1">
    <citation type="journal article" date="2020" name="Stud. Mycol.">
        <title>101 Dothideomycetes genomes: a test case for predicting lifestyles and emergence of pathogens.</title>
        <authorList>
            <person name="Haridas S."/>
            <person name="Albert R."/>
            <person name="Binder M."/>
            <person name="Bloem J."/>
            <person name="Labutti K."/>
            <person name="Salamov A."/>
            <person name="Andreopoulos B."/>
            <person name="Baker S."/>
            <person name="Barry K."/>
            <person name="Bills G."/>
            <person name="Bluhm B."/>
            <person name="Cannon C."/>
            <person name="Castanera R."/>
            <person name="Culley D."/>
            <person name="Daum C."/>
            <person name="Ezra D."/>
            <person name="Gonzalez J."/>
            <person name="Henrissat B."/>
            <person name="Kuo A."/>
            <person name="Liang C."/>
            <person name="Lipzen A."/>
            <person name="Lutzoni F."/>
            <person name="Magnuson J."/>
            <person name="Mondo S."/>
            <person name="Nolan M."/>
            <person name="Ohm R."/>
            <person name="Pangilinan J."/>
            <person name="Park H.-J."/>
            <person name="Ramirez L."/>
            <person name="Alfaro M."/>
            <person name="Sun H."/>
            <person name="Tritt A."/>
            <person name="Yoshinaga Y."/>
            <person name="Zwiers L.-H."/>
            <person name="Turgeon B."/>
            <person name="Goodwin S."/>
            <person name="Spatafora J."/>
            <person name="Crous P."/>
            <person name="Grigoriev I."/>
        </authorList>
    </citation>
    <scope>NUCLEOTIDE SEQUENCE</scope>
    <source>
        <strain evidence="3">CBS 125425</strain>
    </source>
</reference>
<dbReference type="InterPro" id="IPR051783">
    <property type="entry name" value="NAD(P)-dependent_oxidoreduct"/>
</dbReference>
<feature type="domain" description="NAD-dependent epimerase/dehydratase" evidence="1">
    <location>
        <begin position="150"/>
        <end position="243"/>
    </location>
</feature>
<dbReference type="Proteomes" id="UP000799444">
    <property type="component" value="Unassembled WGS sequence"/>
</dbReference>
<gene>
    <name evidence="3" type="ORF">EJ04DRAFT_440835</name>
</gene>
<evidence type="ECO:0000313" key="4">
    <source>
        <dbReference type="Proteomes" id="UP000799444"/>
    </source>
</evidence>
<keyword evidence="4" id="KW-1185">Reference proteome</keyword>
<dbReference type="InterPro" id="IPR001509">
    <property type="entry name" value="Epimerase_deHydtase"/>
</dbReference>
<feature type="domain" description="NmrA-like" evidence="2">
    <location>
        <begin position="5"/>
        <end position="91"/>
    </location>
</feature>
<dbReference type="OrthoDB" id="10262413at2759"/>
<dbReference type="GO" id="GO:0005737">
    <property type="term" value="C:cytoplasm"/>
    <property type="evidence" value="ECO:0007669"/>
    <property type="project" value="TreeGrafter"/>
</dbReference>
<dbReference type="PANTHER" id="PTHR48079:SF6">
    <property type="entry name" value="NAD(P)-BINDING DOMAIN-CONTAINING PROTEIN-RELATED"/>
    <property type="match status" value="1"/>
</dbReference>